<name>A0A3G1KRE7_FORW1</name>
<dbReference type="RefSeq" id="WP_148133906.1">
    <property type="nucleotide sequence ID" value="NZ_CP017634.1"/>
</dbReference>
<feature type="domain" description="Thiamin pyrophosphokinase thiamin-binding" evidence="6">
    <location>
        <begin position="147"/>
        <end position="206"/>
    </location>
</feature>
<gene>
    <name evidence="7" type="ORF">DCMF_07760</name>
</gene>
<dbReference type="InterPro" id="IPR053149">
    <property type="entry name" value="TPK"/>
</dbReference>
<dbReference type="GO" id="GO:0009229">
    <property type="term" value="P:thiamine diphosphate biosynthetic process"/>
    <property type="evidence" value="ECO:0007669"/>
    <property type="project" value="InterPro"/>
</dbReference>
<dbReference type="NCBIfam" id="TIGR01378">
    <property type="entry name" value="thi_PPkinase"/>
    <property type="match status" value="1"/>
</dbReference>
<evidence type="ECO:0000313" key="8">
    <source>
        <dbReference type="Proteomes" id="UP000323521"/>
    </source>
</evidence>
<dbReference type="AlphaFoldDB" id="A0A3G1KRE7"/>
<dbReference type="GO" id="GO:0006772">
    <property type="term" value="P:thiamine metabolic process"/>
    <property type="evidence" value="ECO:0007669"/>
    <property type="project" value="UniProtKB-UniRule"/>
</dbReference>
<dbReference type="Pfam" id="PF04265">
    <property type="entry name" value="TPK_B1_binding"/>
    <property type="match status" value="1"/>
</dbReference>
<dbReference type="GO" id="GO:0030975">
    <property type="term" value="F:thiamine binding"/>
    <property type="evidence" value="ECO:0007669"/>
    <property type="project" value="InterPro"/>
</dbReference>
<dbReference type="SUPFAM" id="SSF63999">
    <property type="entry name" value="Thiamin pyrophosphokinase, catalytic domain"/>
    <property type="match status" value="1"/>
</dbReference>
<dbReference type="InterPro" id="IPR006282">
    <property type="entry name" value="Thi_PPkinase"/>
</dbReference>
<keyword evidence="8" id="KW-1185">Reference proteome</keyword>
<dbReference type="Gene3D" id="3.40.50.10240">
    <property type="entry name" value="Thiamin pyrophosphokinase, catalytic domain"/>
    <property type="match status" value="1"/>
</dbReference>
<evidence type="ECO:0000259" key="6">
    <source>
        <dbReference type="SMART" id="SM00983"/>
    </source>
</evidence>
<reference evidence="7 8" key="1">
    <citation type="submission" date="2016-10" db="EMBL/GenBank/DDBJ databases">
        <title>Complete Genome Sequence of Peptococcaceae strain DCMF.</title>
        <authorList>
            <person name="Edwards R.J."/>
            <person name="Holland S.I."/>
            <person name="Deshpande N.P."/>
            <person name="Wong Y.K."/>
            <person name="Ertan H."/>
            <person name="Manefield M."/>
            <person name="Russell T.L."/>
            <person name="Lee M.J."/>
        </authorList>
    </citation>
    <scope>NUCLEOTIDE SEQUENCE [LARGE SCALE GENOMIC DNA]</scope>
    <source>
        <strain evidence="7 8">DCMF</strain>
    </source>
</reference>
<evidence type="ECO:0000256" key="3">
    <source>
        <dbReference type="ARBA" id="ARBA00022777"/>
    </source>
</evidence>
<dbReference type="GO" id="GO:0004788">
    <property type="term" value="F:thiamine diphosphokinase activity"/>
    <property type="evidence" value="ECO:0007669"/>
    <property type="project" value="UniProtKB-UniRule"/>
</dbReference>
<dbReference type="CDD" id="cd07995">
    <property type="entry name" value="TPK"/>
    <property type="match status" value="1"/>
</dbReference>
<protein>
    <recommendedName>
        <fullName evidence="5">Thiamine diphosphokinase</fullName>
        <ecNumber evidence="5">2.7.6.2</ecNumber>
    </recommendedName>
</protein>
<dbReference type="GO" id="GO:0005524">
    <property type="term" value="F:ATP binding"/>
    <property type="evidence" value="ECO:0007669"/>
    <property type="project" value="UniProtKB-KW"/>
</dbReference>
<dbReference type="InterPro" id="IPR036759">
    <property type="entry name" value="TPK_catalytic_sf"/>
</dbReference>
<evidence type="ECO:0000256" key="4">
    <source>
        <dbReference type="ARBA" id="ARBA00022840"/>
    </source>
</evidence>
<keyword evidence="1" id="KW-0808">Transferase</keyword>
<dbReference type="OrthoDB" id="9804377at2"/>
<keyword evidence="4" id="KW-0067">ATP-binding</keyword>
<dbReference type="GO" id="GO:0016301">
    <property type="term" value="F:kinase activity"/>
    <property type="evidence" value="ECO:0007669"/>
    <property type="project" value="UniProtKB-KW"/>
</dbReference>
<keyword evidence="3 7" id="KW-0418">Kinase</keyword>
<dbReference type="KEGG" id="fwa:DCMF_07760"/>
<dbReference type="InterPro" id="IPR036371">
    <property type="entry name" value="TPK_B1-bd_sf"/>
</dbReference>
<accession>A0A3G1KRE7</accession>
<dbReference type="SMART" id="SM00983">
    <property type="entry name" value="TPK_B1_binding"/>
    <property type="match status" value="1"/>
</dbReference>
<dbReference type="PANTHER" id="PTHR41299:SF1">
    <property type="entry name" value="THIAMINE PYROPHOSPHOKINASE"/>
    <property type="match status" value="1"/>
</dbReference>
<dbReference type="InterPro" id="IPR007371">
    <property type="entry name" value="TPK_catalytic"/>
</dbReference>
<dbReference type="Pfam" id="PF04263">
    <property type="entry name" value="TPK_catalytic"/>
    <property type="match status" value="1"/>
</dbReference>
<dbReference type="SUPFAM" id="SSF63862">
    <property type="entry name" value="Thiamin pyrophosphokinase, substrate-binding domain"/>
    <property type="match status" value="1"/>
</dbReference>
<proteinExistence type="predicted"/>
<dbReference type="PANTHER" id="PTHR41299">
    <property type="entry name" value="THIAMINE PYROPHOSPHOKINASE"/>
    <property type="match status" value="1"/>
</dbReference>
<organism evidence="7 8">
    <name type="scientific">Formimonas warabiya</name>
    <dbReference type="NCBI Taxonomy" id="1761012"/>
    <lineage>
        <taxon>Bacteria</taxon>
        <taxon>Bacillati</taxon>
        <taxon>Bacillota</taxon>
        <taxon>Clostridia</taxon>
        <taxon>Eubacteriales</taxon>
        <taxon>Peptococcaceae</taxon>
        <taxon>Candidatus Formimonas</taxon>
    </lineage>
</organism>
<dbReference type="EMBL" id="CP017634">
    <property type="protein sequence ID" value="ATW24685.1"/>
    <property type="molecule type" value="Genomic_DNA"/>
</dbReference>
<dbReference type="InterPro" id="IPR007373">
    <property type="entry name" value="Thiamin_PyroPKinase_B1-bd"/>
</dbReference>
<dbReference type="EC" id="2.7.6.2" evidence="5"/>
<evidence type="ECO:0000256" key="1">
    <source>
        <dbReference type="ARBA" id="ARBA00022679"/>
    </source>
</evidence>
<dbReference type="Proteomes" id="UP000323521">
    <property type="component" value="Chromosome"/>
</dbReference>
<evidence type="ECO:0000256" key="2">
    <source>
        <dbReference type="ARBA" id="ARBA00022741"/>
    </source>
</evidence>
<evidence type="ECO:0000256" key="5">
    <source>
        <dbReference type="NCBIfam" id="TIGR01378"/>
    </source>
</evidence>
<sequence>MTSRCIIIANGDMNDYHWHKSLLQENDFIICADGGTRHALAMGIIPQVVLGDFDSLSPEAKCALSDTGCHFEEHPEEKDMTDTELALKCCLARNPDEILLLGVLGTRYDHSMANLFLLARIPGHIQAKAVNEQNEIMLLREEVKFSGSPGDLVSLIPLSAEVKGIFTKGLKYMLRNATLDQGSSRGVSNEMVEAEASIRIKDGMALVIRAWDQPRN</sequence>
<keyword evidence="2" id="KW-0547">Nucleotide-binding</keyword>
<evidence type="ECO:0000313" key="7">
    <source>
        <dbReference type="EMBL" id="ATW24685.1"/>
    </source>
</evidence>